<feature type="region of interest" description="Disordered" evidence="8">
    <location>
        <begin position="30"/>
        <end position="65"/>
    </location>
</feature>
<keyword evidence="4 7" id="KW-0378">Hydrolase</keyword>
<evidence type="ECO:0000256" key="3">
    <source>
        <dbReference type="ARBA" id="ARBA00022723"/>
    </source>
</evidence>
<organism evidence="10 11">
    <name type="scientific">Olpidium bornovanus</name>
    <dbReference type="NCBI Taxonomy" id="278681"/>
    <lineage>
        <taxon>Eukaryota</taxon>
        <taxon>Fungi</taxon>
        <taxon>Fungi incertae sedis</taxon>
        <taxon>Olpidiomycota</taxon>
        <taxon>Olpidiomycotina</taxon>
        <taxon>Olpidiomycetes</taxon>
        <taxon>Olpidiales</taxon>
        <taxon>Olpidiaceae</taxon>
        <taxon>Olpidium</taxon>
    </lineage>
</organism>
<dbReference type="Gene3D" id="1.10.1370.10">
    <property type="entry name" value="Neurolysin, domain 3"/>
    <property type="match status" value="1"/>
</dbReference>
<dbReference type="PANTHER" id="PTHR11804:SF79">
    <property type="entry name" value="MITOCHONDRIAL INTERMEDIATE PEPTIDASE"/>
    <property type="match status" value="1"/>
</dbReference>
<evidence type="ECO:0000256" key="8">
    <source>
        <dbReference type="SAM" id="MobiDB-lite"/>
    </source>
</evidence>
<keyword evidence="3 7" id="KW-0479">Metal-binding</keyword>
<sequence>MSLLLNARAPQGPRVAAEWRRRLASKAVVREGGKGELAEQSSESSLECGATEKRLSGTGSRPDTSSLNAEIRRVFDEPAYWKRHYVTAKTGVPTGLFGYPEFSSPEGLVGLLGSMSAEEQVAHSATVLKILDQLSDTLCQVLDAAELVRTVHPDERVVDAAVEAMHDLTTYMNQLNTHTGLYERYAMSGMLVWGRTETRTLLGPNSHTRFALQATKRIVDDRKAAEKLTKAEQGVAKIFLADFEKSGIHLSASQRRRFVDLSQRILILGQSFQIGAHPDSTHIVVSPATKLGGLPGQFRSSVVTRSGLFGRSDSAKVPLSIGGAVLKHVEDVEVRRDVYKSLHTSSKQQLDTLEELLSTRMELAKLLGKQSYAHLFLTDKMVRTPGAVMWRIHGELNEREGEELEALADLDVIRRSKQRDLGTASLPALHGWDRDYYTRLAVAEQSERTGGGVSAGYLSEYFSIGTVFEGLSQLFSRLYGIAFVPEPVRLGEVWHEEVRKFLVVDVGEDGNHSAARPRATLYCDLFHRPGKNCGPSHYTVRCSRRVDDD</sequence>
<evidence type="ECO:0000313" key="10">
    <source>
        <dbReference type="EMBL" id="KAG5462300.1"/>
    </source>
</evidence>
<feature type="domain" description="Peptidase M3A/M3B catalytic" evidence="9">
    <location>
        <begin position="325"/>
        <end position="544"/>
    </location>
</feature>
<dbReference type="InterPro" id="IPR045090">
    <property type="entry name" value="Pept_M3A_M3B"/>
</dbReference>
<feature type="non-terminal residue" evidence="10">
    <location>
        <position position="549"/>
    </location>
</feature>
<dbReference type="GO" id="GO:0006518">
    <property type="term" value="P:peptide metabolic process"/>
    <property type="evidence" value="ECO:0007669"/>
    <property type="project" value="TreeGrafter"/>
</dbReference>
<evidence type="ECO:0000256" key="6">
    <source>
        <dbReference type="ARBA" id="ARBA00023049"/>
    </source>
</evidence>
<dbReference type="InterPro" id="IPR001567">
    <property type="entry name" value="Pept_M3A_M3B_dom"/>
</dbReference>
<keyword evidence="11" id="KW-1185">Reference proteome</keyword>
<comment type="caution">
    <text evidence="10">The sequence shown here is derived from an EMBL/GenBank/DDBJ whole genome shotgun (WGS) entry which is preliminary data.</text>
</comment>
<evidence type="ECO:0000256" key="5">
    <source>
        <dbReference type="ARBA" id="ARBA00022833"/>
    </source>
</evidence>
<dbReference type="Gene3D" id="3.40.390.10">
    <property type="entry name" value="Collagenase (Catalytic Domain)"/>
    <property type="match status" value="1"/>
</dbReference>
<dbReference type="GO" id="GO:0004222">
    <property type="term" value="F:metalloendopeptidase activity"/>
    <property type="evidence" value="ECO:0007669"/>
    <property type="project" value="InterPro"/>
</dbReference>
<protein>
    <recommendedName>
        <fullName evidence="9">Peptidase M3A/M3B catalytic domain-containing protein</fullName>
    </recommendedName>
</protein>
<evidence type="ECO:0000256" key="2">
    <source>
        <dbReference type="ARBA" id="ARBA00022670"/>
    </source>
</evidence>
<dbReference type="SUPFAM" id="SSF55486">
    <property type="entry name" value="Metalloproteases ('zincins'), catalytic domain"/>
    <property type="match status" value="1"/>
</dbReference>
<dbReference type="AlphaFoldDB" id="A0A8H7ZZR9"/>
<comment type="cofactor">
    <cofactor evidence="7">
        <name>Zn(2+)</name>
        <dbReference type="ChEBI" id="CHEBI:29105"/>
    </cofactor>
    <text evidence="7">Binds 1 zinc ion.</text>
</comment>
<feature type="compositionally biased region" description="Low complexity" evidence="8">
    <location>
        <begin position="38"/>
        <end position="47"/>
    </location>
</feature>
<dbReference type="GO" id="GO:0005739">
    <property type="term" value="C:mitochondrion"/>
    <property type="evidence" value="ECO:0007669"/>
    <property type="project" value="TreeGrafter"/>
</dbReference>
<evidence type="ECO:0000256" key="1">
    <source>
        <dbReference type="ARBA" id="ARBA00006040"/>
    </source>
</evidence>
<dbReference type="InterPro" id="IPR024077">
    <property type="entry name" value="Neurolysin/TOP_dom2"/>
</dbReference>
<gene>
    <name evidence="10" type="ORF">BJ554DRAFT_5394</name>
</gene>
<evidence type="ECO:0000313" key="11">
    <source>
        <dbReference type="Proteomes" id="UP000673691"/>
    </source>
</evidence>
<dbReference type="OrthoDB" id="17530at2759"/>
<dbReference type="PANTHER" id="PTHR11804">
    <property type="entry name" value="PROTEASE M3 THIMET OLIGOPEPTIDASE-RELATED"/>
    <property type="match status" value="1"/>
</dbReference>
<dbReference type="GO" id="GO:0006627">
    <property type="term" value="P:protein processing involved in protein targeting to mitochondrion"/>
    <property type="evidence" value="ECO:0007669"/>
    <property type="project" value="TreeGrafter"/>
</dbReference>
<proteinExistence type="inferred from homology"/>
<dbReference type="EMBL" id="JAEFCI010002334">
    <property type="protein sequence ID" value="KAG5462300.1"/>
    <property type="molecule type" value="Genomic_DNA"/>
</dbReference>
<evidence type="ECO:0000256" key="4">
    <source>
        <dbReference type="ARBA" id="ARBA00022801"/>
    </source>
</evidence>
<keyword evidence="5 7" id="KW-0862">Zinc</keyword>
<reference evidence="10 11" key="1">
    <citation type="journal article" name="Sci. Rep.">
        <title>Genome-scale phylogenetic analyses confirm Olpidium as the closest living zoosporic fungus to the non-flagellated, terrestrial fungi.</title>
        <authorList>
            <person name="Chang Y."/>
            <person name="Rochon D."/>
            <person name="Sekimoto S."/>
            <person name="Wang Y."/>
            <person name="Chovatia M."/>
            <person name="Sandor L."/>
            <person name="Salamov A."/>
            <person name="Grigoriev I.V."/>
            <person name="Stajich J.E."/>
            <person name="Spatafora J.W."/>
        </authorList>
    </citation>
    <scope>NUCLEOTIDE SEQUENCE [LARGE SCALE GENOMIC DNA]</scope>
    <source>
        <strain evidence="10">S191</strain>
    </source>
</reference>
<accession>A0A8H7ZZR9</accession>
<name>A0A8H7ZZR9_9FUNG</name>
<comment type="similarity">
    <text evidence="1 7">Belongs to the peptidase M3 family.</text>
</comment>
<dbReference type="GO" id="GO:0046872">
    <property type="term" value="F:metal ion binding"/>
    <property type="evidence" value="ECO:0007669"/>
    <property type="project" value="UniProtKB-UniRule"/>
</dbReference>
<dbReference type="InterPro" id="IPR024079">
    <property type="entry name" value="MetalloPept_cat_dom_sf"/>
</dbReference>
<keyword evidence="6 7" id="KW-0482">Metalloprotease</keyword>
<dbReference type="Pfam" id="PF01432">
    <property type="entry name" value="Peptidase_M3"/>
    <property type="match status" value="1"/>
</dbReference>
<keyword evidence="2 7" id="KW-0645">Protease</keyword>
<evidence type="ECO:0000256" key="7">
    <source>
        <dbReference type="RuleBase" id="RU003435"/>
    </source>
</evidence>
<dbReference type="Proteomes" id="UP000673691">
    <property type="component" value="Unassembled WGS sequence"/>
</dbReference>
<evidence type="ECO:0000259" key="9">
    <source>
        <dbReference type="Pfam" id="PF01432"/>
    </source>
</evidence>